<evidence type="ECO:0000256" key="1">
    <source>
        <dbReference type="ARBA" id="ARBA00007228"/>
    </source>
</evidence>
<dbReference type="AlphaFoldDB" id="A0A7U3ZSE2"/>
<dbReference type="InterPro" id="IPR053888">
    <property type="entry name" value="MRM3-like_sub_bind"/>
</dbReference>
<organism evidence="5 6">
    <name type="scientific">Mycoplasma putrefaciens (strain ATCC 15718 / NCTC 10155 / C30 KS-1 / KS-1)</name>
    <dbReference type="NCBI Taxonomy" id="743965"/>
    <lineage>
        <taxon>Bacteria</taxon>
        <taxon>Bacillati</taxon>
        <taxon>Mycoplasmatota</taxon>
        <taxon>Mollicutes</taxon>
        <taxon>Mycoplasmataceae</taxon>
        <taxon>Mycoplasma</taxon>
    </lineage>
</organism>
<dbReference type="Proteomes" id="UP000008907">
    <property type="component" value="Chromosome"/>
</dbReference>
<evidence type="ECO:0000313" key="5">
    <source>
        <dbReference type="EMBL" id="AEM68656.1"/>
    </source>
</evidence>
<dbReference type="SMART" id="SM00967">
    <property type="entry name" value="SpoU_sub_bind"/>
    <property type="match status" value="1"/>
</dbReference>
<protein>
    <submittedName>
        <fullName evidence="5">RNA methyltransferase, TrmH family</fullName>
    </submittedName>
</protein>
<reference evidence="5 6" key="1">
    <citation type="journal article" date="2011" name="J. Bacteriol.">
        <title>Genome Sequence of Mycoplasma putrefaciens Type Strain KS1.</title>
        <authorList>
            <person name="Calcutt M.J."/>
            <person name="Foecking M.F."/>
        </authorList>
    </citation>
    <scope>NUCLEOTIDE SEQUENCE [LARGE SCALE GENOMIC DNA]</scope>
    <source>
        <strain evidence="6">ATCC 15718 / NCTC 10155 / C30 KS-1 / KS-1</strain>
    </source>
</reference>
<dbReference type="InterPro" id="IPR029064">
    <property type="entry name" value="Ribosomal_eL30-like_sf"/>
</dbReference>
<dbReference type="InterPro" id="IPR051259">
    <property type="entry name" value="rRNA_Methyltransferase"/>
</dbReference>
<dbReference type="EMBL" id="CP003021">
    <property type="protein sequence ID" value="AEM68656.1"/>
    <property type="molecule type" value="Genomic_DNA"/>
</dbReference>
<dbReference type="GO" id="GO:0005737">
    <property type="term" value="C:cytoplasm"/>
    <property type="evidence" value="ECO:0007669"/>
    <property type="project" value="UniProtKB-ARBA"/>
</dbReference>
<dbReference type="Gene3D" id="3.30.1330.30">
    <property type="match status" value="1"/>
</dbReference>
<dbReference type="InterPro" id="IPR029026">
    <property type="entry name" value="tRNA_m1G_MTases_N"/>
</dbReference>
<keyword evidence="3" id="KW-0808">Transferase</keyword>
<feature type="domain" description="RNA 2-O ribose methyltransferase substrate binding" evidence="4">
    <location>
        <begin position="31"/>
        <end position="100"/>
    </location>
</feature>
<sequence>MEKITSTANPKIKEILKLKESKHRNAKNLFLVEGFHMVLEAYNHNMVKTLLGTEKSLKVLKDEIPNIDQVIEISDNVCKKLSETITSQEIFAVCSMPEKNQIDLDHNILLLDQIQDPGNLGTLIRSAASFNFKTVIASPNSAHFHNQKVLRATQGNLFKVNLSNEYLIKVINQLHDNNYIIIGTWLDDSAKPLQKIKFDSDDKYALIIGNEAKGISPELLDLIDVNIKIEMIENVDSLNAAVAGSIIMYQINNAK</sequence>
<dbReference type="SUPFAM" id="SSF55315">
    <property type="entry name" value="L30e-like"/>
    <property type="match status" value="1"/>
</dbReference>
<proteinExistence type="inferred from homology"/>
<dbReference type="GO" id="GO:0032259">
    <property type="term" value="P:methylation"/>
    <property type="evidence" value="ECO:0007669"/>
    <property type="project" value="UniProtKB-KW"/>
</dbReference>
<dbReference type="KEGG" id="mpf:MPUT_0274"/>
<dbReference type="InterPro" id="IPR001537">
    <property type="entry name" value="SpoU_MeTrfase"/>
</dbReference>
<dbReference type="CDD" id="cd18095">
    <property type="entry name" value="SpoU-like_rRNA-MTase"/>
    <property type="match status" value="1"/>
</dbReference>
<dbReference type="GO" id="GO:0003723">
    <property type="term" value="F:RNA binding"/>
    <property type="evidence" value="ECO:0007669"/>
    <property type="project" value="InterPro"/>
</dbReference>
<gene>
    <name evidence="5" type="ordered locus">MPUT_0274</name>
</gene>
<comment type="similarity">
    <text evidence="1">Belongs to the class IV-like SAM-binding methyltransferase superfamily. RNA methyltransferase TrmH family.</text>
</comment>
<dbReference type="InterPro" id="IPR029028">
    <property type="entry name" value="Alpha/beta_knot_MTases"/>
</dbReference>
<dbReference type="Pfam" id="PF22435">
    <property type="entry name" value="MRM3-like_sub_bind"/>
    <property type="match status" value="1"/>
</dbReference>
<dbReference type="Pfam" id="PF00588">
    <property type="entry name" value="SpoU_methylase"/>
    <property type="match status" value="1"/>
</dbReference>
<evidence type="ECO:0000256" key="2">
    <source>
        <dbReference type="ARBA" id="ARBA00022603"/>
    </source>
</evidence>
<accession>A0A7U3ZSE2</accession>
<evidence type="ECO:0000259" key="4">
    <source>
        <dbReference type="SMART" id="SM00967"/>
    </source>
</evidence>
<keyword evidence="2 5" id="KW-0489">Methyltransferase</keyword>
<dbReference type="GO" id="GO:0006396">
    <property type="term" value="P:RNA processing"/>
    <property type="evidence" value="ECO:0007669"/>
    <property type="project" value="InterPro"/>
</dbReference>
<dbReference type="InterPro" id="IPR013123">
    <property type="entry name" value="SpoU_subst-bd"/>
</dbReference>
<dbReference type="RefSeq" id="WP_014035012.1">
    <property type="nucleotide sequence ID" value="NC_015946.1"/>
</dbReference>
<evidence type="ECO:0000313" key="6">
    <source>
        <dbReference type="Proteomes" id="UP000008907"/>
    </source>
</evidence>
<dbReference type="PANTHER" id="PTHR43191">
    <property type="entry name" value="RRNA METHYLTRANSFERASE 3"/>
    <property type="match status" value="1"/>
</dbReference>
<dbReference type="SUPFAM" id="SSF75217">
    <property type="entry name" value="alpha/beta knot"/>
    <property type="match status" value="1"/>
</dbReference>
<dbReference type="Gene3D" id="3.40.1280.10">
    <property type="match status" value="1"/>
</dbReference>
<evidence type="ECO:0000256" key="3">
    <source>
        <dbReference type="ARBA" id="ARBA00022679"/>
    </source>
</evidence>
<dbReference type="PANTHER" id="PTHR43191:SF2">
    <property type="entry name" value="RRNA METHYLTRANSFERASE 3, MITOCHONDRIAL"/>
    <property type="match status" value="1"/>
</dbReference>
<name>A0A7U3ZSE2_MYCPK</name>
<dbReference type="GO" id="GO:0008173">
    <property type="term" value="F:RNA methyltransferase activity"/>
    <property type="evidence" value="ECO:0007669"/>
    <property type="project" value="InterPro"/>
</dbReference>